<dbReference type="Proteomes" id="UP000184330">
    <property type="component" value="Unassembled WGS sequence"/>
</dbReference>
<evidence type="ECO:0000313" key="2">
    <source>
        <dbReference type="Proteomes" id="UP000184330"/>
    </source>
</evidence>
<reference evidence="1 2" key="1">
    <citation type="submission" date="2016-03" db="EMBL/GenBank/DDBJ databases">
        <authorList>
            <person name="Ploux O."/>
        </authorList>
    </citation>
    <scope>NUCLEOTIDE SEQUENCE [LARGE SCALE GENOMIC DNA]</scope>
    <source>
        <strain evidence="1 2">UAMH 11012</strain>
    </source>
</reference>
<dbReference type="PANTHER" id="PTHR42085">
    <property type="entry name" value="F-BOX DOMAIN-CONTAINING PROTEIN"/>
    <property type="match status" value="1"/>
</dbReference>
<keyword evidence="2" id="KW-1185">Reference proteome</keyword>
<sequence length="187" mass="21626">MVKTRSMQRLAEEKTMHSPFLKLPAELRNIIYGLLLINKGIIRIPSPYRKNAQRSVPRPKKNLRCILRTNKQIYQETRTVFYSSNRFLIGNGWYGCKIDANLHALGLFLKRVPKGCISMITKVSLCMLFEQWNESHRAVGELVFKDYSIGLSLCFAESIYEMLRGLGIIPWVKYRIVKSRELAKGGE</sequence>
<dbReference type="AlphaFoldDB" id="A0A1L7XNM9"/>
<proteinExistence type="predicted"/>
<organism evidence="1 2">
    <name type="scientific">Phialocephala subalpina</name>
    <dbReference type="NCBI Taxonomy" id="576137"/>
    <lineage>
        <taxon>Eukaryota</taxon>
        <taxon>Fungi</taxon>
        <taxon>Dikarya</taxon>
        <taxon>Ascomycota</taxon>
        <taxon>Pezizomycotina</taxon>
        <taxon>Leotiomycetes</taxon>
        <taxon>Helotiales</taxon>
        <taxon>Mollisiaceae</taxon>
        <taxon>Phialocephala</taxon>
        <taxon>Phialocephala fortinii species complex</taxon>
    </lineage>
</organism>
<gene>
    <name evidence="1" type="ORF">PAC_16533</name>
</gene>
<dbReference type="OrthoDB" id="62952at2759"/>
<evidence type="ECO:0008006" key="3">
    <source>
        <dbReference type="Google" id="ProtNLM"/>
    </source>
</evidence>
<name>A0A1L7XNM9_9HELO</name>
<dbReference type="PANTHER" id="PTHR42085:SF1">
    <property type="entry name" value="F-BOX DOMAIN-CONTAINING PROTEIN"/>
    <property type="match status" value="1"/>
</dbReference>
<dbReference type="EMBL" id="FJOG01000038">
    <property type="protein sequence ID" value="CZR66632.1"/>
    <property type="molecule type" value="Genomic_DNA"/>
</dbReference>
<evidence type="ECO:0000313" key="1">
    <source>
        <dbReference type="EMBL" id="CZR66632.1"/>
    </source>
</evidence>
<accession>A0A1L7XNM9</accession>
<dbReference type="InterPro" id="IPR038883">
    <property type="entry name" value="AN11006-like"/>
</dbReference>
<protein>
    <recommendedName>
        <fullName evidence="3">F-box domain-containing protein</fullName>
    </recommendedName>
</protein>